<evidence type="ECO:0000313" key="2">
    <source>
        <dbReference type="Proteomes" id="UP000275846"/>
    </source>
</evidence>
<organism evidence="3">
    <name type="scientific">Schistocephalus solidus</name>
    <name type="common">Tapeworm</name>
    <dbReference type="NCBI Taxonomy" id="70667"/>
    <lineage>
        <taxon>Eukaryota</taxon>
        <taxon>Metazoa</taxon>
        <taxon>Spiralia</taxon>
        <taxon>Lophotrochozoa</taxon>
        <taxon>Platyhelminthes</taxon>
        <taxon>Cestoda</taxon>
        <taxon>Eucestoda</taxon>
        <taxon>Diphyllobothriidea</taxon>
        <taxon>Diphyllobothriidae</taxon>
        <taxon>Schistocephalus</taxon>
    </lineage>
</organism>
<dbReference type="EMBL" id="UYSU01051276">
    <property type="protein sequence ID" value="VDM06380.1"/>
    <property type="molecule type" value="Genomic_DNA"/>
</dbReference>
<protein>
    <submittedName>
        <fullName evidence="3">Transposase</fullName>
    </submittedName>
</protein>
<reference evidence="1 2" key="2">
    <citation type="submission" date="2018-11" db="EMBL/GenBank/DDBJ databases">
        <authorList>
            <consortium name="Pathogen Informatics"/>
        </authorList>
    </citation>
    <scope>NUCLEOTIDE SEQUENCE [LARGE SCALE GENOMIC DNA]</scope>
    <source>
        <strain evidence="1 2">NST_G2</strain>
    </source>
</reference>
<dbReference type="WBParaSite" id="SSLN_0002073601-mRNA-1">
    <property type="protein sequence ID" value="SSLN_0002073601-mRNA-1"/>
    <property type="gene ID" value="SSLN_0002073601"/>
</dbReference>
<reference evidence="3" key="1">
    <citation type="submission" date="2016-06" db="UniProtKB">
        <authorList>
            <consortium name="WormBaseParasite"/>
        </authorList>
    </citation>
    <scope>IDENTIFICATION</scope>
</reference>
<evidence type="ECO:0000313" key="3">
    <source>
        <dbReference type="WBParaSite" id="SSLN_0002073601-mRNA-1"/>
    </source>
</evidence>
<gene>
    <name evidence="1" type="ORF">SSLN_LOCUS19994</name>
</gene>
<evidence type="ECO:0000313" key="1">
    <source>
        <dbReference type="EMBL" id="VDM06380.1"/>
    </source>
</evidence>
<name>A0A183TU46_SCHSO</name>
<dbReference type="Proteomes" id="UP000275846">
    <property type="component" value="Unassembled WGS sequence"/>
</dbReference>
<sequence length="108" mass="12537">MWEWAHWLMGRRTRLRAPQGQLPDVAVGALADGSAYPSSRATARLMWEWAHWLTDRRTRLRAPQHDLCTHKDSLKQGIWRSHRRLTPSPLVSHSTLTEHTLGQRRGLV</sequence>
<proteinExistence type="predicted"/>
<accession>A0A183TU46</accession>
<dbReference type="AlphaFoldDB" id="A0A183TU46"/>
<keyword evidence="2" id="KW-1185">Reference proteome</keyword>